<proteinExistence type="predicted"/>
<keyword evidence="2" id="KW-1185">Reference proteome</keyword>
<gene>
    <name evidence="1" type="ORF">ACCAA_260022</name>
</gene>
<protein>
    <submittedName>
        <fullName evidence="1">Uncharacterized protein</fullName>
    </submittedName>
</protein>
<dbReference type="AlphaFoldDB" id="A0A1A8XMK5"/>
<name>A0A1A8XMK5_9PROT</name>
<evidence type="ECO:0000313" key="2">
    <source>
        <dbReference type="Proteomes" id="UP000199169"/>
    </source>
</evidence>
<dbReference type="Proteomes" id="UP000199169">
    <property type="component" value="Unassembled WGS sequence"/>
</dbReference>
<organism evidence="1 2">
    <name type="scientific">Candidatus Accumulibacter aalborgensis</name>
    <dbReference type="NCBI Taxonomy" id="1860102"/>
    <lineage>
        <taxon>Bacteria</taxon>
        <taxon>Pseudomonadati</taxon>
        <taxon>Pseudomonadota</taxon>
        <taxon>Betaproteobacteria</taxon>
        <taxon>Candidatus Accumulibacter</taxon>
    </lineage>
</organism>
<sequence length="58" mass="6556">MFICRARPVLSNGDRGKECQCHWSDSMVHGLRHLSGWDETGYMGHGYQEPSCDTSGIR</sequence>
<accession>A0A1A8XMK5</accession>
<reference evidence="1 2" key="1">
    <citation type="submission" date="2016-06" db="EMBL/GenBank/DDBJ databases">
        <authorList>
            <person name="Kjaerup R.B."/>
            <person name="Dalgaard T.S."/>
            <person name="Juul-Madsen H.R."/>
        </authorList>
    </citation>
    <scope>NUCLEOTIDE SEQUENCE [LARGE SCALE GENOMIC DNA]</scope>
    <source>
        <strain evidence="1">3</strain>
    </source>
</reference>
<evidence type="ECO:0000313" key="1">
    <source>
        <dbReference type="EMBL" id="SBT05642.1"/>
    </source>
</evidence>
<dbReference type="EMBL" id="FLQX01000101">
    <property type="protein sequence ID" value="SBT05642.1"/>
    <property type="molecule type" value="Genomic_DNA"/>
</dbReference>